<reference evidence="1 2" key="1">
    <citation type="submission" date="2019-05" db="EMBL/GenBank/DDBJ databases">
        <title>Genomes sequences of two Nocardia cyriacigeorgica environmental isolates, type strains Nocardia asteroides ATCC 19247 and Nocardia cyriacigeorgica DSM 44484.</title>
        <authorList>
            <person name="Vautrin F."/>
            <person name="Bergeron E."/>
            <person name="Dubost A."/>
            <person name="Abrouk D."/>
            <person name="Rodriguez Nava V."/>
            <person name="Pujic P."/>
        </authorList>
    </citation>
    <scope>NUCLEOTIDE SEQUENCE [LARGE SCALE GENOMIC DNA]</scope>
    <source>
        <strain evidence="1 2">EML 1456</strain>
    </source>
</reference>
<sequence>MAGREEARRCYALARKESRTPPLRTEPDTAAIARLTRARNELWAAFHAAEEQGRSRAQEEFLAWHPGPMRLHPATWALGKRCAMLLIPRRYTWSEDRQRSARLAARHEFEQDYFRRHGQSFYARSEQIDAELKRAREPETRPHAWEQMREAVAVLYRDEEMSVEEIADYLGEDPLHVGNLLQLVRVPGPLGKGHEWLPSSSFGHFLPYSAGRYSGGRGGSSIGGSLGGGFSGGV</sequence>
<dbReference type="AlphaFoldDB" id="A0A5R8PIM9"/>
<evidence type="ECO:0000313" key="2">
    <source>
        <dbReference type="Proteomes" id="UP000308349"/>
    </source>
</evidence>
<evidence type="ECO:0000313" key="1">
    <source>
        <dbReference type="EMBL" id="TLG16430.1"/>
    </source>
</evidence>
<comment type="caution">
    <text evidence="1">The sequence shown here is derived from an EMBL/GenBank/DDBJ whole genome shotgun (WGS) entry which is preliminary data.</text>
</comment>
<gene>
    <name evidence="1" type="ORF">FEK35_03995</name>
</gene>
<dbReference type="OrthoDB" id="9990316at2"/>
<proteinExistence type="predicted"/>
<dbReference type="Proteomes" id="UP000308349">
    <property type="component" value="Unassembled WGS sequence"/>
</dbReference>
<dbReference type="EMBL" id="VBUU01000002">
    <property type="protein sequence ID" value="TLG16430.1"/>
    <property type="molecule type" value="Genomic_DNA"/>
</dbReference>
<name>A0A5R8PIM9_9NOCA</name>
<dbReference type="RefSeq" id="WP_138455017.1">
    <property type="nucleotide sequence ID" value="NZ_VBUU01000002.1"/>
</dbReference>
<protein>
    <submittedName>
        <fullName evidence="1">Uncharacterized protein</fullName>
    </submittedName>
</protein>
<accession>A0A5R8PIM9</accession>
<organism evidence="1 2">
    <name type="scientific">Nocardia cyriacigeorgica</name>
    <dbReference type="NCBI Taxonomy" id="135487"/>
    <lineage>
        <taxon>Bacteria</taxon>
        <taxon>Bacillati</taxon>
        <taxon>Actinomycetota</taxon>
        <taxon>Actinomycetes</taxon>
        <taxon>Mycobacteriales</taxon>
        <taxon>Nocardiaceae</taxon>
        <taxon>Nocardia</taxon>
    </lineage>
</organism>